<dbReference type="GO" id="GO:0005975">
    <property type="term" value="P:carbohydrate metabolic process"/>
    <property type="evidence" value="ECO:0007669"/>
    <property type="project" value="InterPro"/>
</dbReference>
<evidence type="ECO:0000313" key="9">
    <source>
        <dbReference type="Proteomes" id="UP000419017"/>
    </source>
</evidence>
<keyword evidence="9" id="KW-1185">Reference proteome</keyword>
<feature type="domain" description="Glycosyl hydrolase family 31 C-terminal" evidence="7">
    <location>
        <begin position="519"/>
        <end position="606"/>
    </location>
</feature>
<dbReference type="Proteomes" id="UP000419017">
    <property type="component" value="Unassembled WGS sequence"/>
</dbReference>
<dbReference type="Gene3D" id="2.60.40.4040">
    <property type="match status" value="1"/>
</dbReference>
<keyword evidence="8" id="KW-0328">Glycosyltransferase</keyword>
<gene>
    <name evidence="8" type="ORF">OMES3154_01248</name>
</gene>
<comment type="similarity">
    <text evidence="1 4">Belongs to the glycosyl hydrolase 31 family.</text>
</comment>
<evidence type="ECO:0000256" key="4">
    <source>
        <dbReference type="RuleBase" id="RU361185"/>
    </source>
</evidence>
<protein>
    <submittedName>
        <fullName evidence="8">Oligosaccharide 4-alpha-D-glucosyltransferase</fullName>
        <ecNumber evidence="8">2.4.1.161</ecNumber>
    </submittedName>
</protein>
<keyword evidence="3 4" id="KW-0326">Glycosidase</keyword>
<dbReference type="SUPFAM" id="SSF51445">
    <property type="entry name" value="(Trans)glycosidases"/>
    <property type="match status" value="1"/>
</dbReference>
<evidence type="ECO:0000313" key="8">
    <source>
        <dbReference type="EMBL" id="VWL85957.1"/>
    </source>
</evidence>
<dbReference type="InterPro" id="IPR025887">
    <property type="entry name" value="Glyco_hydro_31_N_dom"/>
</dbReference>
<dbReference type="Pfam" id="PF13802">
    <property type="entry name" value="Gal_mutarotas_2"/>
    <property type="match status" value="1"/>
</dbReference>
<evidence type="ECO:0000259" key="5">
    <source>
        <dbReference type="Pfam" id="PF01055"/>
    </source>
</evidence>
<organism evidence="8 9">
    <name type="scientific">Oceanivirga miroungae</name>
    <dbReference type="NCBI Taxonomy" id="1130046"/>
    <lineage>
        <taxon>Bacteria</taxon>
        <taxon>Fusobacteriati</taxon>
        <taxon>Fusobacteriota</taxon>
        <taxon>Fusobacteriia</taxon>
        <taxon>Fusobacteriales</taxon>
        <taxon>Leptotrichiaceae</taxon>
        <taxon>Oceanivirga</taxon>
    </lineage>
</organism>
<evidence type="ECO:0000256" key="3">
    <source>
        <dbReference type="ARBA" id="ARBA00023295"/>
    </source>
</evidence>
<keyword evidence="2 4" id="KW-0378">Hydrolase</keyword>
<dbReference type="InterPro" id="IPR000322">
    <property type="entry name" value="Glyco_hydro_31_TIM"/>
</dbReference>
<dbReference type="PANTHER" id="PTHR22762">
    <property type="entry name" value="ALPHA-GLUCOSIDASE"/>
    <property type="match status" value="1"/>
</dbReference>
<dbReference type="EC" id="2.4.1.161" evidence="8"/>
<feature type="domain" description="Glycoside hydrolase family 31 TIM barrel" evidence="5">
    <location>
        <begin position="152"/>
        <end position="508"/>
    </location>
</feature>
<dbReference type="Gene3D" id="2.60.40.1760">
    <property type="entry name" value="glycosyl hydrolase (family 31)"/>
    <property type="match status" value="1"/>
</dbReference>
<dbReference type="RefSeq" id="WP_156683907.1">
    <property type="nucleotide sequence ID" value="NZ_CABWIB010000001.1"/>
</dbReference>
<accession>A0A6I8MF87</accession>
<dbReference type="InterPro" id="IPR048395">
    <property type="entry name" value="Glyco_hydro_31_C"/>
</dbReference>
<dbReference type="CDD" id="cd06604">
    <property type="entry name" value="GH31_glucosidase_II_MalA"/>
    <property type="match status" value="1"/>
</dbReference>
<dbReference type="GO" id="GO:0004553">
    <property type="term" value="F:hydrolase activity, hydrolyzing O-glycosyl compounds"/>
    <property type="evidence" value="ECO:0007669"/>
    <property type="project" value="InterPro"/>
</dbReference>
<dbReference type="SUPFAM" id="SSF51011">
    <property type="entry name" value="Glycosyl hydrolase domain"/>
    <property type="match status" value="1"/>
</dbReference>
<dbReference type="PANTHER" id="PTHR22762:SF120">
    <property type="entry name" value="HETEROGLYCAN GLUCOSIDASE 1"/>
    <property type="match status" value="1"/>
</dbReference>
<evidence type="ECO:0000259" key="6">
    <source>
        <dbReference type="Pfam" id="PF13802"/>
    </source>
</evidence>
<dbReference type="PROSITE" id="PS00129">
    <property type="entry name" value="GLYCOSYL_HYDROL_F31_1"/>
    <property type="match status" value="1"/>
</dbReference>
<dbReference type="Pfam" id="PF01055">
    <property type="entry name" value="Glyco_hydro_31_2nd"/>
    <property type="match status" value="1"/>
</dbReference>
<dbReference type="SUPFAM" id="SSF74650">
    <property type="entry name" value="Galactose mutarotase-like"/>
    <property type="match status" value="1"/>
</dbReference>
<feature type="domain" description="Glycoside hydrolase family 31 N-terminal" evidence="6">
    <location>
        <begin position="37"/>
        <end position="109"/>
    </location>
</feature>
<dbReference type="GO" id="GO:0030246">
    <property type="term" value="F:carbohydrate binding"/>
    <property type="evidence" value="ECO:0007669"/>
    <property type="project" value="InterPro"/>
</dbReference>
<reference evidence="8 9" key="1">
    <citation type="submission" date="2019-10" db="EMBL/GenBank/DDBJ databases">
        <authorList>
            <person name="Blom J."/>
        </authorList>
    </citation>
    <scope>NUCLEOTIDE SEQUENCE [LARGE SCALE GENOMIC DNA]</scope>
    <source>
        <strain evidence="8 9">ES3154-GLU</strain>
    </source>
</reference>
<dbReference type="EMBL" id="CABWIB010000001">
    <property type="protein sequence ID" value="VWL85957.1"/>
    <property type="molecule type" value="Genomic_DNA"/>
</dbReference>
<proteinExistence type="inferred from homology"/>
<keyword evidence="8" id="KW-0808">Transferase</keyword>
<dbReference type="Pfam" id="PF21365">
    <property type="entry name" value="Glyco_hydro_31_3rd"/>
    <property type="match status" value="1"/>
</dbReference>
<evidence type="ECO:0000256" key="2">
    <source>
        <dbReference type="ARBA" id="ARBA00022801"/>
    </source>
</evidence>
<evidence type="ECO:0000256" key="1">
    <source>
        <dbReference type="ARBA" id="ARBA00007806"/>
    </source>
</evidence>
<dbReference type="InterPro" id="IPR017853">
    <property type="entry name" value="GH"/>
</dbReference>
<dbReference type="InterPro" id="IPR030458">
    <property type="entry name" value="Glyco_hydro_31_AS"/>
</dbReference>
<dbReference type="CDD" id="cd14752">
    <property type="entry name" value="GH31_N"/>
    <property type="match status" value="1"/>
</dbReference>
<evidence type="ECO:0000259" key="7">
    <source>
        <dbReference type="Pfam" id="PF21365"/>
    </source>
</evidence>
<dbReference type="Gene3D" id="3.20.20.80">
    <property type="entry name" value="Glycosidases"/>
    <property type="match status" value="1"/>
</dbReference>
<name>A0A6I8MF87_9FUSO</name>
<sequence length="628" mass="73998">MIKKYRIGNPIETFAVLKELKIEKELPEYIKIVDNKINISLNDSDIVYGLGQAVRGINKRGYKYISNTSDDPVHTEDKGSLYAAHNYIMIDSFKKFGIFIDTPSKVTFDLGYTDINKIEISFEYNDYDLYLIEASSLVDILKEFRELIGKSYLPPKWAFGYGQSRWSYFNKEEVKEVVKKHRENNIPLDMVYLDIDYMKDYKDFTIDNEKFSDFESFVKEMKKENIRLIPIIDAGVKIEKGYDVYEEGVKNSYFLTKENGDNIVCGVWPGDVHFPDFLNENVREWFGKKYQFLIDKGIEGFWNDMNEPAIFYTKDRLNEVLDKITEYKGTNLDIHKFFEFKDRVLTLSNNNEDYKLMYHNYLGKRYRHDIVHNLYGYNMTKAAGEYFNKINKEILMFSRSSYIGAHRYGGIWQGDNSSWWSHLKLNMDMSVNLNMIGFIFNGADLGGFGSNCTPDLMQRWLQFGIFTPLMRNHSALGTRRQEVYEFSNMEKLRDIIEFRYSILDYIYDETKKAVENNTMYLRPLAFDYEKDLLTREITDQILVGDSIMIAPIYEQNKKGRYVYLPEDMKMLKVKSKNDIKEEVLKKGHHYIEVNLDEFLIFVRKGKTFTLKNGGQSVDSMDSSIFREF</sequence>
<dbReference type="AlphaFoldDB" id="A0A6I8MF87"/>
<dbReference type="InterPro" id="IPR011013">
    <property type="entry name" value="Gal_mutarotase_sf_dom"/>
</dbReference>
<dbReference type="GO" id="GO:0033825">
    <property type="term" value="F:oligosaccharide 4-alpha-D-glucosyltransferase activity"/>
    <property type="evidence" value="ECO:0007669"/>
    <property type="project" value="UniProtKB-EC"/>
</dbReference>